<organism evidence="2 3">
    <name type="scientific">Roseomonas fluvialis</name>
    <dbReference type="NCBI Taxonomy" id="1750527"/>
    <lineage>
        <taxon>Bacteria</taxon>
        <taxon>Pseudomonadati</taxon>
        <taxon>Pseudomonadota</taxon>
        <taxon>Alphaproteobacteria</taxon>
        <taxon>Acetobacterales</taxon>
        <taxon>Roseomonadaceae</taxon>
        <taxon>Roseomonas</taxon>
    </lineage>
</organism>
<reference evidence="2 3" key="1">
    <citation type="journal article" date="2016" name="Microbes Environ.">
        <title>Phylogenetically diverse aerobic anoxygenic phototrophic bacteria isolated from epilithic biofilms in Tama river, Japan.</title>
        <authorList>
            <person name="Hirose S."/>
            <person name="Matsuura K."/>
            <person name="Haruta S."/>
        </authorList>
    </citation>
    <scope>NUCLEOTIDE SEQUENCE [LARGE SCALE GENOMIC DNA]</scope>
    <source>
        <strain evidence="2 3">S08</strain>
    </source>
</reference>
<dbReference type="EMBL" id="AP025637">
    <property type="protein sequence ID" value="BDG71320.1"/>
    <property type="molecule type" value="Genomic_DNA"/>
</dbReference>
<feature type="region of interest" description="Disordered" evidence="1">
    <location>
        <begin position="1"/>
        <end position="61"/>
    </location>
</feature>
<evidence type="ECO:0000256" key="1">
    <source>
        <dbReference type="SAM" id="MobiDB-lite"/>
    </source>
</evidence>
<gene>
    <name evidence="2" type="ORF">Rmf_12490</name>
</gene>
<evidence type="ECO:0000313" key="3">
    <source>
        <dbReference type="Proteomes" id="UP000831327"/>
    </source>
</evidence>
<dbReference type="Proteomes" id="UP000831327">
    <property type="component" value="Chromosome"/>
</dbReference>
<protein>
    <submittedName>
        <fullName evidence="2">Uncharacterized protein</fullName>
    </submittedName>
</protein>
<name>A0ABN6NY37_9PROT</name>
<keyword evidence="3" id="KW-1185">Reference proteome</keyword>
<accession>A0ABN6NY37</accession>
<proteinExistence type="predicted"/>
<sequence>MARPGGPPEGFAVGGRAPAGRASGAGDPARQSTSAAHMRRIGAKIKDFRLSGRVDGGGAQR</sequence>
<feature type="compositionally biased region" description="Low complexity" evidence="1">
    <location>
        <begin position="10"/>
        <end position="30"/>
    </location>
</feature>
<evidence type="ECO:0000313" key="2">
    <source>
        <dbReference type="EMBL" id="BDG71320.1"/>
    </source>
</evidence>